<comment type="caution">
    <text evidence="1">The sequence shown here is derived from an EMBL/GenBank/DDBJ whole genome shotgun (WGS) entry which is preliminary data.</text>
</comment>
<organism evidence="1 2">
    <name type="scientific">Trifolium pratense</name>
    <name type="common">Red clover</name>
    <dbReference type="NCBI Taxonomy" id="57577"/>
    <lineage>
        <taxon>Eukaryota</taxon>
        <taxon>Viridiplantae</taxon>
        <taxon>Streptophyta</taxon>
        <taxon>Embryophyta</taxon>
        <taxon>Tracheophyta</taxon>
        <taxon>Spermatophyta</taxon>
        <taxon>Magnoliopsida</taxon>
        <taxon>eudicotyledons</taxon>
        <taxon>Gunneridae</taxon>
        <taxon>Pentapetalae</taxon>
        <taxon>rosids</taxon>
        <taxon>fabids</taxon>
        <taxon>Fabales</taxon>
        <taxon>Fabaceae</taxon>
        <taxon>Papilionoideae</taxon>
        <taxon>50 kb inversion clade</taxon>
        <taxon>NPAAA clade</taxon>
        <taxon>Hologalegina</taxon>
        <taxon>IRL clade</taxon>
        <taxon>Trifolieae</taxon>
        <taxon>Trifolium</taxon>
    </lineage>
</organism>
<sequence length="1156" mass="126566">MGKSRVAGSYFGNPLDTVGESEGSGTSGQIDTEITVSEDSSAPARKSISLNSGRRGAFGASILVVPLSKLSTIGRKDLAQRLRSELEHVRQLQKRIEIQRLNGVTLSSSSDILSCNNNNNNNNGNNGQRVEHSRKKSVSSSLPGNKSKFLGKNNKPRGWNRGTSGKFEAPAQGSSPNSTNSLLIKDCESLLTRLMSHQYGWVFNTPVDVVKLNLPDYFTIIKHPMDLGTIKTKIDTGAYSNPLEFAADVRLTFSNAMTYNPPGNDVYIMADTLRKYFEGRWKTIEKKLPRSDALPLPTKPGPRQNVKTTRPTPPSKKRKIVSLPPQPEVITPAKPVMSDEEKHNLGRQLESLLGEIPVHIIDFLKAHSSNGRESREDEIEIDIDVLSDDTLLTLRKLLDDFLQDKQKNKENVEMCEIEVLNDSGPSNSSLQPFKGNDLADEDVDIGGNEPPVSSYPHAKFEKDVGGNESHVLSSPNAKVENDTSVIEPPVSSDPKDIGGNEPHVLSSPNAKVENDTSVIEPPASSDPDVKVEKDVDGSEPPVLNHPDAEVEKDATCRENKCQSPDHSNDSDSSSSSDSESDDVKASPAKEAKVPEITGSDAQLDEKIGAADNLERNQCVSGLDQVEDSQDKRSSFDSDCQQDGDSGPTERQVSPDKLYRVAILKKRFLDTILKAREKTLTQGEKGDPETLRLEREKLEIEQRKEKARLQAEAKAAEDARKQAEEEAAAEVRRKIELEREAARHALTQMEKTVEINENSRFLDDLERLRAVPAETLPISVDETSPDHAEDGLGSFKFGSSNPLEQLGLYMKVDDEEEEAEPPAVPNPVKDVEEEEAKPPSVPNPVKDVEEGEIDGLGSFKFGSSNPLEQLGLYMKVDDEEEEAAPPSVPNPVKDVEEEEAKPPSVPNPVKDVEEGEIDGLGSFKFGSSNPLEQLGLYMKVDDEEEEAVPPSVPNPVKDVEEEEAKPPSVPNPVKDVEDGEIDGLGSFKFGSSNPLEQLELYMKVDDEEEEAAPPSVPNPVKDVEEEEAKPPSVPYPVKDVEDGEIDGLGSFKFGSSNPLEQLELYMKVDDEEEEAAPPSVPNPVKDVVEEEAKPPSVPNPVKDVEDGEIDGLGSFKFGSSNPLEQLGLYMKVDDEEEEAEPPSVPNPVKDVEKGEID</sequence>
<gene>
    <name evidence="1" type="ORF">MILVUS5_LOCUS33798</name>
</gene>
<name>A0ACB0LLW4_TRIPR</name>
<evidence type="ECO:0000313" key="2">
    <source>
        <dbReference type="Proteomes" id="UP001177021"/>
    </source>
</evidence>
<proteinExistence type="predicted"/>
<dbReference type="Proteomes" id="UP001177021">
    <property type="component" value="Unassembled WGS sequence"/>
</dbReference>
<reference evidence="1" key="1">
    <citation type="submission" date="2023-10" db="EMBL/GenBank/DDBJ databases">
        <authorList>
            <person name="Rodriguez Cubillos JULIANA M."/>
            <person name="De Vega J."/>
        </authorList>
    </citation>
    <scope>NUCLEOTIDE SEQUENCE</scope>
</reference>
<evidence type="ECO:0000313" key="1">
    <source>
        <dbReference type="EMBL" id="CAJ2669620.1"/>
    </source>
</evidence>
<keyword evidence="2" id="KW-1185">Reference proteome</keyword>
<accession>A0ACB0LLW4</accession>
<protein>
    <submittedName>
        <fullName evidence="1">Uncharacterized protein</fullName>
    </submittedName>
</protein>
<dbReference type="EMBL" id="CASHSV030000615">
    <property type="protein sequence ID" value="CAJ2669620.1"/>
    <property type="molecule type" value="Genomic_DNA"/>
</dbReference>